<organism evidence="3 4">
    <name type="scientific">Kerstersia gyiorum</name>
    <dbReference type="NCBI Taxonomy" id="206506"/>
    <lineage>
        <taxon>Bacteria</taxon>
        <taxon>Pseudomonadati</taxon>
        <taxon>Pseudomonadota</taxon>
        <taxon>Betaproteobacteria</taxon>
        <taxon>Burkholderiales</taxon>
        <taxon>Alcaligenaceae</taxon>
        <taxon>Kerstersia</taxon>
    </lineage>
</organism>
<dbReference type="SUPFAM" id="SSF46689">
    <property type="entry name" value="Homeodomain-like"/>
    <property type="match status" value="1"/>
</dbReference>
<feature type="domain" description="Integrase catalytic" evidence="2">
    <location>
        <begin position="123"/>
        <end position="303"/>
    </location>
</feature>
<dbReference type="InterPro" id="IPR055247">
    <property type="entry name" value="InsJ-like_HTH"/>
</dbReference>
<gene>
    <name evidence="3" type="ORF">AAV32_05405</name>
</gene>
<dbReference type="SUPFAM" id="SSF53098">
    <property type="entry name" value="Ribonuclease H-like"/>
    <property type="match status" value="1"/>
</dbReference>
<evidence type="ECO:0000313" key="3">
    <source>
        <dbReference type="EMBL" id="KKO72490.1"/>
    </source>
</evidence>
<keyword evidence="4" id="KW-1185">Reference proteome</keyword>
<dbReference type="InterPro" id="IPR009057">
    <property type="entry name" value="Homeodomain-like_sf"/>
</dbReference>
<dbReference type="Proteomes" id="UP000078084">
    <property type="component" value="Unassembled WGS sequence"/>
</dbReference>
<dbReference type="InterPro" id="IPR012337">
    <property type="entry name" value="RNaseH-like_sf"/>
</dbReference>
<dbReference type="EMBL" id="LBNE01000002">
    <property type="protein sequence ID" value="KKO72490.1"/>
    <property type="molecule type" value="Genomic_DNA"/>
</dbReference>
<sequence>MSLEEVRRLEVLSQVESGKLSQQSAAHALSLTPRQVRRLQSRYRDQGAAGLVSVRRGRASNRSKPEPVKQAILSRGRECYGDFGPTLAAEYLRAEGHELSKETLRQRLIEEGLWQANNKRRQRAHPPRLRRARVGELIQIDGSQHDWFEGRGPRCSLIAFIDNASSRVMHAHFAPVESTQAYLDALRCYVSAYGCRVALYSDRHGIFTKHDPEDGEPTQFQRAIASLGVEGIQALTSQAKGRVERLFQTLQDRLVKAMRLAGIACLAQANAFLAGYLAQHNGRFSVAPPEPQDAHAAYTDSAQVLARICAIHHRRILSNDLVISFMRQRFIVQTDGQPRYALRGQAVTVVVYPDQRIELLHRQELLPFKVFDKPQQVAMPVDDKTLNARVDELLRQRQSRPIYSPDRTHPWKRWVGKNPPPDAIRADPSAS</sequence>
<dbReference type="GO" id="GO:0015074">
    <property type="term" value="P:DNA integration"/>
    <property type="evidence" value="ECO:0007669"/>
    <property type="project" value="InterPro"/>
</dbReference>
<dbReference type="STRING" id="206506.AAV32_05405"/>
<protein>
    <recommendedName>
        <fullName evidence="2">Integrase catalytic domain-containing protein</fullName>
    </recommendedName>
</protein>
<proteinExistence type="predicted"/>
<feature type="region of interest" description="Disordered" evidence="1">
    <location>
        <begin position="398"/>
        <end position="431"/>
    </location>
</feature>
<dbReference type="InterPro" id="IPR036397">
    <property type="entry name" value="RNaseH_sf"/>
</dbReference>
<dbReference type="RefSeq" id="WP_068368570.1">
    <property type="nucleotide sequence ID" value="NZ_LBNE01000002.1"/>
</dbReference>
<dbReference type="Pfam" id="PF13518">
    <property type="entry name" value="HTH_28"/>
    <property type="match status" value="1"/>
</dbReference>
<name>A0A171KUC3_9BURK</name>
<evidence type="ECO:0000313" key="4">
    <source>
        <dbReference type="Proteomes" id="UP000078084"/>
    </source>
</evidence>
<dbReference type="PANTHER" id="PTHR35004">
    <property type="entry name" value="TRANSPOSASE RV3428C-RELATED"/>
    <property type="match status" value="1"/>
</dbReference>
<dbReference type="PATRIC" id="fig|206506.3.peg.1157"/>
<reference evidence="3 4" key="1">
    <citation type="submission" date="2015-04" db="EMBL/GenBank/DDBJ databases">
        <title>Genome sequence of Kerstersia gyiorum CG1.</title>
        <authorList>
            <person name="Greninger A.L."/>
            <person name="Kozyreva V."/>
            <person name="Chaturvedi V."/>
        </authorList>
    </citation>
    <scope>NUCLEOTIDE SEQUENCE [LARGE SCALE GENOMIC DNA]</scope>
    <source>
        <strain evidence="3 4">CG1</strain>
    </source>
</reference>
<dbReference type="PANTHER" id="PTHR35004:SF7">
    <property type="entry name" value="INTEGRASE PROTEIN"/>
    <property type="match status" value="1"/>
</dbReference>
<dbReference type="Gene3D" id="3.30.420.10">
    <property type="entry name" value="Ribonuclease H-like superfamily/Ribonuclease H"/>
    <property type="match status" value="1"/>
</dbReference>
<evidence type="ECO:0000259" key="2">
    <source>
        <dbReference type="PROSITE" id="PS50994"/>
    </source>
</evidence>
<dbReference type="NCBIfam" id="NF033594">
    <property type="entry name" value="transpos_ISNCY_2"/>
    <property type="match status" value="1"/>
</dbReference>
<dbReference type="AlphaFoldDB" id="A0A171KUC3"/>
<accession>A0A171KUC3</accession>
<comment type="caution">
    <text evidence="3">The sequence shown here is derived from an EMBL/GenBank/DDBJ whole genome shotgun (WGS) entry which is preliminary data.</text>
</comment>
<dbReference type="InterPro" id="IPR001584">
    <property type="entry name" value="Integrase_cat-core"/>
</dbReference>
<dbReference type="InterPro" id="IPR047797">
    <property type="entry name" value="ISNCY_transpos"/>
</dbReference>
<dbReference type="GO" id="GO:0003676">
    <property type="term" value="F:nucleic acid binding"/>
    <property type="evidence" value="ECO:0007669"/>
    <property type="project" value="InterPro"/>
</dbReference>
<evidence type="ECO:0000256" key="1">
    <source>
        <dbReference type="SAM" id="MobiDB-lite"/>
    </source>
</evidence>
<dbReference type="PROSITE" id="PS50994">
    <property type="entry name" value="INTEGRASE"/>
    <property type="match status" value="1"/>
</dbReference>